<dbReference type="PROSITE" id="PS50924">
    <property type="entry name" value="MHYT"/>
    <property type="match status" value="1"/>
</dbReference>
<feature type="region of interest" description="Disordered" evidence="1">
    <location>
        <begin position="368"/>
        <end position="395"/>
    </location>
</feature>
<keyword evidence="2" id="KW-1133">Transmembrane helix</keyword>
<feature type="transmembrane region" description="Helical" evidence="2">
    <location>
        <begin position="124"/>
        <end position="143"/>
    </location>
</feature>
<dbReference type="EMBL" id="MU006577">
    <property type="protein sequence ID" value="KAF2746572.1"/>
    <property type="molecule type" value="Genomic_DNA"/>
</dbReference>
<dbReference type="PANTHER" id="PTHR35152:SF1">
    <property type="entry name" value="DOMAIN SIGNALLING PROTEIN, PUTATIVE (AFU_ORTHOLOGUE AFUA_5G11310)-RELATED"/>
    <property type="match status" value="1"/>
</dbReference>
<reference evidence="4" key="1">
    <citation type="journal article" date="2020" name="Stud. Mycol.">
        <title>101 Dothideomycetes genomes: a test case for predicting lifestyles and emergence of pathogens.</title>
        <authorList>
            <person name="Haridas S."/>
            <person name="Albert R."/>
            <person name="Binder M."/>
            <person name="Bloem J."/>
            <person name="Labutti K."/>
            <person name="Salamov A."/>
            <person name="Andreopoulos B."/>
            <person name="Baker S."/>
            <person name="Barry K."/>
            <person name="Bills G."/>
            <person name="Bluhm B."/>
            <person name="Cannon C."/>
            <person name="Castanera R."/>
            <person name="Culley D."/>
            <person name="Daum C."/>
            <person name="Ezra D."/>
            <person name="Gonzalez J."/>
            <person name="Henrissat B."/>
            <person name="Kuo A."/>
            <person name="Liang C."/>
            <person name="Lipzen A."/>
            <person name="Lutzoni F."/>
            <person name="Magnuson J."/>
            <person name="Mondo S."/>
            <person name="Nolan M."/>
            <person name="Ohm R."/>
            <person name="Pangilinan J."/>
            <person name="Park H.-J."/>
            <person name="Ramirez L."/>
            <person name="Alfaro M."/>
            <person name="Sun H."/>
            <person name="Tritt A."/>
            <person name="Yoshinaga Y."/>
            <person name="Zwiers L.-H."/>
            <person name="Turgeon B."/>
            <person name="Goodwin S."/>
            <person name="Spatafora J."/>
            <person name="Crous P."/>
            <person name="Grigoriev I."/>
        </authorList>
    </citation>
    <scope>NUCLEOTIDE SEQUENCE</scope>
    <source>
        <strain evidence="4">CBS 119925</strain>
    </source>
</reference>
<feature type="transmembrane region" description="Helical" evidence="2">
    <location>
        <begin position="94"/>
        <end position="112"/>
    </location>
</feature>
<proteinExistence type="predicted"/>
<keyword evidence="2" id="KW-0812">Transmembrane</keyword>
<evidence type="ECO:0000313" key="5">
    <source>
        <dbReference type="Proteomes" id="UP000799440"/>
    </source>
</evidence>
<keyword evidence="5" id="KW-1185">Reference proteome</keyword>
<feature type="domain" description="MHYT" evidence="3">
    <location>
        <begin position="18"/>
        <end position="220"/>
    </location>
</feature>
<gene>
    <name evidence="4" type="ORF">M011DRAFT_88047</name>
</gene>
<feature type="transmembrane region" description="Helical" evidence="2">
    <location>
        <begin position="20"/>
        <end position="42"/>
    </location>
</feature>
<accession>A0A6A6V797</accession>
<evidence type="ECO:0000259" key="3">
    <source>
        <dbReference type="PROSITE" id="PS50924"/>
    </source>
</evidence>
<dbReference type="InterPro" id="IPR005330">
    <property type="entry name" value="MHYT_dom"/>
</dbReference>
<dbReference type="AlphaFoldDB" id="A0A6A6V797"/>
<name>A0A6A6V797_9PLEO</name>
<dbReference type="PANTHER" id="PTHR35152">
    <property type="entry name" value="DOMAIN SIGNALLING PROTEIN, PUTATIVE (AFU_ORTHOLOGUE AFUA_5G11310)-RELATED"/>
    <property type="match status" value="1"/>
</dbReference>
<protein>
    <recommendedName>
        <fullName evidence="3">MHYT domain-containing protein</fullName>
    </recommendedName>
</protein>
<organism evidence="4 5">
    <name type="scientific">Sporormia fimetaria CBS 119925</name>
    <dbReference type="NCBI Taxonomy" id="1340428"/>
    <lineage>
        <taxon>Eukaryota</taxon>
        <taxon>Fungi</taxon>
        <taxon>Dikarya</taxon>
        <taxon>Ascomycota</taxon>
        <taxon>Pezizomycotina</taxon>
        <taxon>Dothideomycetes</taxon>
        <taxon>Pleosporomycetidae</taxon>
        <taxon>Pleosporales</taxon>
        <taxon>Sporormiaceae</taxon>
        <taxon>Sporormia</taxon>
    </lineage>
</organism>
<evidence type="ECO:0000313" key="4">
    <source>
        <dbReference type="EMBL" id="KAF2746572.1"/>
    </source>
</evidence>
<dbReference type="Proteomes" id="UP000799440">
    <property type="component" value="Unassembled WGS sequence"/>
</dbReference>
<dbReference type="OrthoDB" id="264015at2759"/>
<feature type="transmembrane region" description="Helical" evidence="2">
    <location>
        <begin position="54"/>
        <end position="74"/>
    </location>
</feature>
<evidence type="ECO:0000256" key="1">
    <source>
        <dbReference type="SAM" id="MobiDB-lite"/>
    </source>
</evidence>
<feature type="region of interest" description="Disordered" evidence="1">
    <location>
        <begin position="662"/>
        <end position="718"/>
    </location>
</feature>
<dbReference type="Pfam" id="PF03707">
    <property type="entry name" value="MHYT"/>
    <property type="match status" value="1"/>
</dbReference>
<feature type="compositionally biased region" description="Polar residues" evidence="1">
    <location>
        <begin position="694"/>
        <end position="713"/>
    </location>
</feature>
<feature type="transmembrane region" description="Helical" evidence="2">
    <location>
        <begin position="212"/>
        <end position="232"/>
    </location>
</feature>
<sequence>MDRVETVYHAGEVVTYRLTPWVIFLASMVSLLGSVTTVELLHRRETRRGLICQLHLALCAISFGLVAIWCMHFVGNKAIVMGDGRNDIQLSYSPGYTALSAILPIIGLYIGFSVVDRYGKSKRLYHTSLIVTGLLAGLSIMGMHYIGNMGTDNYVLHHSSKHILGATAIAVFDCWFSFSIFFHLREHWINYWWLRLPCAALLAAGVSDLNLILASVLSFFALVSCMALFWWTSLHEKEIAKRAHQVVLAALIRDEQGRILVTQEGLLPTRTITTEYHSNSTGNQLDKSHPEFQWMYRISHNWSGISTLMPSMKEYLLGEGHHPGLNTSRTSTDVPIFRAQFCVAAHDLANDLGIKMQDFGGLSPELMVTGSGNRTRPRSKDPKLEDVESISSEGSDAKGQTLFVSQTVDAHAAQGLVNIGFRFATLESAPGKSSRVLEIMANKMQVDKSELLATTRSATSASPPSLPAALTPVLNSNAHYISLFALRPRFGSPGCPWDVLVYQSDLSMIPVASQEPGEGLPSDLAMKLRNLEGKTPAEIVKQSHGLDATLTSWLNNSIHAFRQHIPASVMQNAVFFPTPITLPISTTTQSKTTIWPLAIILDVHNACHFSPADDLWAWIPFTFFQCLQAVRRGPADQSLLAQKSYIEFSTLLAKAAAAARPPSASAASSGPKTRGLWGKLSGAVSGRSNVRRSLPTTMTSNPRTPAFTHQNDNSSEKGLVHEAQENETPMTFAQSLSFGGILVSSEVVRSEGEIDGNIEMQDLGLKSTAGFAKEEETAWVDELYGVVARGWMKGRQGGA</sequence>
<evidence type="ECO:0000256" key="2">
    <source>
        <dbReference type="SAM" id="Phobius"/>
    </source>
</evidence>
<feature type="transmembrane region" description="Helical" evidence="2">
    <location>
        <begin position="163"/>
        <end position="182"/>
    </location>
</feature>
<keyword evidence="2" id="KW-0472">Membrane</keyword>